<accession>A0A061GDI6</accession>
<name>A0A061GDI6_THECC</name>
<evidence type="ECO:0000313" key="2">
    <source>
        <dbReference type="Proteomes" id="UP000026915"/>
    </source>
</evidence>
<organism evidence="1 2">
    <name type="scientific">Theobroma cacao</name>
    <name type="common">Cacao</name>
    <name type="synonym">Cocoa</name>
    <dbReference type="NCBI Taxonomy" id="3641"/>
    <lineage>
        <taxon>Eukaryota</taxon>
        <taxon>Viridiplantae</taxon>
        <taxon>Streptophyta</taxon>
        <taxon>Embryophyta</taxon>
        <taxon>Tracheophyta</taxon>
        <taxon>Spermatophyta</taxon>
        <taxon>Magnoliopsida</taxon>
        <taxon>eudicotyledons</taxon>
        <taxon>Gunneridae</taxon>
        <taxon>Pentapetalae</taxon>
        <taxon>rosids</taxon>
        <taxon>malvids</taxon>
        <taxon>Malvales</taxon>
        <taxon>Malvaceae</taxon>
        <taxon>Byttnerioideae</taxon>
        <taxon>Theobroma</taxon>
    </lineage>
</organism>
<dbReference type="HOGENOM" id="CLU_1423823_0_0_1"/>
<proteinExistence type="predicted"/>
<dbReference type="AlphaFoldDB" id="A0A061GDI6"/>
<gene>
    <name evidence="1" type="ORF">TCM_029094</name>
</gene>
<dbReference type="Gramene" id="EOY27182">
    <property type="protein sequence ID" value="EOY27182"/>
    <property type="gene ID" value="TCM_029094"/>
</dbReference>
<evidence type="ECO:0000313" key="1">
    <source>
        <dbReference type="EMBL" id="EOY27182.1"/>
    </source>
</evidence>
<dbReference type="Proteomes" id="UP000026915">
    <property type="component" value="Chromosome 6"/>
</dbReference>
<dbReference type="InParanoid" id="A0A061GDI6"/>
<sequence length="191" mass="21694">MGTLKLLTSTIVIYPGLLESSCEGMSVFREARVKVLYVANPIVMDDVEVPVLGFGGYGRNCTARLPNKGGFKLVCGHPEEYGWTSWYILTSGIDEYVSKFSSFLTEKYWVPWFVKIGNYLSCVQRLFTGCNVYVSKDVNMGGWEIYHKIVADSIKHCNMKTQRIRSLDGLVDARKDFVRLHVYSLVSWSSF</sequence>
<keyword evidence="2" id="KW-1185">Reference proteome</keyword>
<dbReference type="EMBL" id="CM001884">
    <property type="protein sequence ID" value="EOY27182.1"/>
    <property type="molecule type" value="Genomic_DNA"/>
</dbReference>
<protein>
    <submittedName>
        <fullName evidence="1">Uncharacterized protein</fullName>
    </submittedName>
</protein>
<reference evidence="1 2" key="1">
    <citation type="journal article" date="2013" name="Genome Biol.">
        <title>The genome sequence of the most widely cultivated cacao type and its use to identify candidate genes regulating pod color.</title>
        <authorList>
            <person name="Motamayor J.C."/>
            <person name="Mockaitis K."/>
            <person name="Schmutz J."/>
            <person name="Haiminen N."/>
            <person name="Iii D.L."/>
            <person name="Cornejo O."/>
            <person name="Findley S.D."/>
            <person name="Zheng P."/>
            <person name="Utro F."/>
            <person name="Royaert S."/>
            <person name="Saski C."/>
            <person name="Jenkins J."/>
            <person name="Podicheti R."/>
            <person name="Zhao M."/>
            <person name="Scheffler B.E."/>
            <person name="Stack J.C."/>
            <person name="Feltus F.A."/>
            <person name="Mustiga G.M."/>
            <person name="Amores F."/>
            <person name="Phillips W."/>
            <person name="Marelli J.P."/>
            <person name="May G.D."/>
            <person name="Shapiro H."/>
            <person name="Ma J."/>
            <person name="Bustamante C.D."/>
            <person name="Schnell R.J."/>
            <person name="Main D."/>
            <person name="Gilbert D."/>
            <person name="Parida L."/>
            <person name="Kuhn D.N."/>
        </authorList>
    </citation>
    <scope>NUCLEOTIDE SEQUENCE [LARGE SCALE GENOMIC DNA]</scope>
    <source>
        <strain evidence="2">cv. Matina 1-6</strain>
    </source>
</reference>